<dbReference type="AlphaFoldDB" id="A0A9X2ACH9"/>
<dbReference type="CDD" id="cd06261">
    <property type="entry name" value="TM_PBP2"/>
    <property type="match status" value="1"/>
</dbReference>
<keyword evidence="6 7" id="KW-0472">Membrane</keyword>
<sequence length="311" mass="33933">MSMNVHVVDQERKDQLRQLKKAKKWATAKTFLRNPKALAGVIIFTFFILMAIFSPLLARYNPQATLFMPNQAPTAQHWLGTTSTGQDVFSQFVLGSRTTLMIGIGAGLLATFLSLLVGVYAGFKGGLVDSLLTALTNIFLVMPVLALLIVIESYVRNSTPLLNGIIIGLTGWAWGARVFRSQTMTLINRDFVVAARLSGMSSLRIMVIEIIPNMLSIVFANLMYACLGAILAEAGLAYLGLESLSSTSWGTMLYWADAGGAMLNGAWWWIVPPGLAIALVGMSFALMNSAVDQMTNPRLRTTRRKVHAGKQ</sequence>
<reference evidence="9" key="1">
    <citation type="submission" date="2022-03" db="EMBL/GenBank/DDBJ databases">
        <title>Draft Genome Sequence of Firmicute Strain S0AB, a Heterotrophic Iron/Sulfur-Oxidizing Extreme Acidophile.</title>
        <authorList>
            <person name="Vergara E."/>
            <person name="Pakostova E."/>
            <person name="Johnson D.B."/>
            <person name="Holmes D.S."/>
        </authorList>
    </citation>
    <scope>NUCLEOTIDE SEQUENCE</scope>
    <source>
        <strain evidence="9">S0AB</strain>
    </source>
</reference>
<feature type="transmembrane region" description="Helical" evidence="7">
    <location>
        <begin position="217"/>
        <end position="241"/>
    </location>
</feature>
<evidence type="ECO:0000256" key="4">
    <source>
        <dbReference type="ARBA" id="ARBA00022692"/>
    </source>
</evidence>
<name>A0A9X2ACH9_9BACL</name>
<evidence type="ECO:0000313" key="10">
    <source>
        <dbReference type="Proteomes" id="UP001139263"/>
    </source>
</evidence>
<dbReference type="InterPro" id="IPR035906">
    <property type="entry name" value="MetI-like_sf"/>
</dbReference>
<keyword evidence="2 7" id="KW-0813">Transport</keyword>
<feature type="transmembrane region" description="Helical" evidence="7">
    <location>
        <begin position="37"/>
        <end position="58"/>
    </location>
</feature>
<dbReference type="InterPro" id="IPR025966">
    <property type="entry name" value="OppC_N"/>
</dbReference>
<keyword evidence="10" id="KW-1185">Reference proteome</keyword>
<evidence type="ECO:0000256" key="2">
    <source>
        <dbReference type="ARBA" id="ARBA00022448"/>
    </source>
</evidence>
<evidence type="ECO:0000256" key="1">
    <source>
        <dbReference type="ARBA" id="ARBA00004651"/>
    </source>
</evidence>
<dbReference type="RefSeq" id="WP_241711938.1">
    <property type="nucleotide sequence ID" value="NZ_JALBUF010000001.1"/>
</dbReference>
<feature type="transmembrane region" description="Helical" evidence="7">
    <location>
        <begin position="135"/>
        <end position="155"/>
    </location>
</feature>
<protein>
    <submittedName>
        <fullName evidence="9">Dipeptide transport system permease protein DppC</fullName>
    </submittedName>
</protein>
<dbReference type="PANTHER" id="PTHR43386">
    <property type="entry name" value="OLIGOPEPTIDE TRANSPORT SYSTEM PERMEASE PROTEIN APPC"/>
    <property type="match status" value="1"/>
</dbReference>
<dbReference type="GO" id="GO:0071916">
    <property type="term" value="F:dipeptide transmembrane transporter activity"/>
    <property type="evidence" value="ECO:0007669"/>
    <property type="project" value="TreeGrafter"/>
</dbReference>
<evidence type="ECO:0000313" key="9">
    <source>
        <dbReference type="EMBL" id="MCI0182335.1"/>
    </source>
</evidence>
<dbReference type="PANTHER" id="PTHR43386:SF1">
    <property type="entry name" value="D,D-DIPEPTIDE TRANSPORT SYSTEM PERMEASE PROTEIN DDPC-RELATED"/>
    <property type="match status" value="1"/>
</dbReference>
<dbReference type="Proteomes" id="UP001139263">
    <property type="component" value="Unassembled WGS sequence"/>
</dbReference>
<comment type="similarity">
    <text evidence="7">Belongs to the binding-protein-dependent transport system permease family.</text>
</comment>
<proteinExistence type="inferred from homology"/>
<dbReference type="GO" id="GO:0005886">
    <property type="term" value="C:plasma membrane"/>
    <property type="evidence" value="ECO:0007669"/>
    <property type="project" value="UniProtKB-SubCell"/>
</dbReference>
<comment type="subcellular location">
    <subcellularLocation>
        <location evidence="1 7">Cell membrane</location>
        <topology evidence="1 7">Multi-pass membrane protein</topology>
    </subcellularLocation>
</comment>
<dbReference type="PROSITE" id="PS50928">
    <property type="entry name" value="ABC_TM1"/>
    <property type="match status" value="1"/>
</dbReference>
<dbReference type="SUPFAM" id="SSF161098">
    <property type="entry name" value="MetI-like"/>
    <property type="match status" value="1"/>
</dbReference>
<evidence type="ECO:0000256" key="6">
    <source>
        <dbReference type="ARBA" id="ARBA00023136"/>
    </source>
</evidence>
<evidence type="ECO:0000256" key="7">
    <source>
        <dbReference type="RuleBase" id="RU363032"/>
    </source>
</evidence>
<evidence type="ECO:0000256" key="5">
    <source>
        <dbReference type="ARBA" id="ARBA00022989"/>
    </source>
</evidence>
<dbReference type="EMBL" id="JALBUF010000001">
    <property type="protein sequence ID" value="MCI0182335.1"/>
    <property type="molecule type" value="Genomic_DNA"/>
</dbReference>
<evidence type="ECO:0000259" key="8">
    <source>
        <dbReference type="PROSITE" id="PS50928"/>
    </source>
</evidence>
<keyword evidence="4 7" id="KW-0812">Transmembrane</keyword>
<dbReference type="Pfam" id="PF12911">
    <property type="entry name" value="OppC_N"/>
    <property type="match status" value="1"/>
</dbReference>
<comment type="caution">
    <text evidence="9">The sequence shown here is derived from an EMBL/GenBank/DDBJ whole genome shotgun (WGS) entry which is preliminary data.</text>
</comment>
<feature type="domain" description="ABC transmembrane type-1" evidence="8">
    <location>
        <begin position="96"/>
        <end position="288"/>
    </location>
</feature>
<organism evidence="9 10">
    <name type="scientific">Sulfoacidibacillus ferrooxidans</name>
    <dbReference type="NCBI Taxonomy" id="2005001"/>
    <lineage>
        <taxon>Bacteria</taxon>
        <taxon>Bacillati</taxon>
        <taxon>Bacillota</taxon>
        <taxon>Bacilli</taxon>
        <taxon>Bacillales</taxon>
        <taxon>Alicyclobacillaceae</taxon>
        <taxon>Sulfoacidibacillus</taxon>
    </lineage>
</organism>
<keyword evidence="3" id="KW-1003">Cell membrane</keyword>
<evidence type="ECO:0000256" key="3">
    <source>
        <dbReference type="ARBA" id="ARBA00022475"/>
    </source>
</evidence>
<gene>
    <name evidence="9" type="primary">dppC_1</name>
    <name evidence="9" type="ORF">MM817_00594</name>
</gene>
<dbReference type="InterPro" id="IPR050366">
    <property type="entry name" value="BP-dependent_transpt_permease"/>
</dbReference>
<dbReference type="InterPro" id="IPR000515">
    <property type="entry name" value="MetI-like"/>
</dbReference>
<feature type="transmembrane region" description="Helical" evidence="7">
    <location>
        <begin position="100"/>
        <end position="123"/>
    </location>
</feature>
<feature type="transmembrane region" description="Helical" evidence="7">
    <location>
        <begin position="161"/>
        <end position="179"/>
    </location>
</feature>
<keyword evidence="5 7" id="KW-1133">Transmembrane helix</keyword>
<dbReference type="Gene3D" id="1.10.3720.10">
    <property type="entry name" value="MetI-like"/>
    <property type="match status" value="1"/>
</dbReference>
<accession>A0A9X2ACH9</accession>
<feature type="transmembrane region" description="Helical" evidence="7">
    <location>
        <begin position="276"/>
        <end position="295"/>
    </location>
</feature>
<dbReference type="Pfam" id="PF00528">
    <property type="entry name" value="BPD_transp_1"/>
    <property type="match status" value="1"/>
</dbReference>